<keyword evidence="1" id="KW-1133">Transmembrane helix</keyword>
<accession>A0A9X7VZ35</accession>
<feature type="transmembrane region" description="Helical" evidence="1">
    <location>
        <begin position="187"/>
        <end position="210"/>
    </location>
</feature>
<name>A0A9X7VZ35_9BACL</name>
<feature type="transmembrane region" description="Helical" evidence="1">
    <location>
        <begin position="97"/>
        <end position="117"/>
    </location>
</feature>
<feature type="transmembrane region" description="Helical" evidence="1">
    <location>
        <begin position="247"/>
        <end position="266"/>
    </location>
</feature>
<keyword evidence="1" id="KW-0472">Membrane</keyword>
<evidence type="ECO:0000313" key="3">
    <source>
        <dbReference type="Proteomes" id="UP000663505"/>
    </source>
</evidence>
<protein>
    <submittedName>
        <fullName evidence="2">Uncharacterized protein</fullName>
    </submittedName>
</protein>
<reference evidence="2 3" key="1">
    <citation type="submission" date="2021-02" db="EMBL/GenBank/DDBJ databases">
        <title>Alicyclobacillus curvatus sp. nov. and Alicyclobacillus mengziensis sp. nov., two acidophilic bacteria isolated from acid mine drainage.</title>
        <authorList>
            <person name="Huang Y."/>
        </authorList>
    </citation>
    <scope>NUCLEOTIDE SEQUENCE [LARGE SCALE GENOMIC DNA]</scope>
    <source>
        <strain evidence="2 3">S30H14</strain>
    </source>
</reference>
<dbReference type="KEGG" id="afx:JZ786_22330"/>
<feature type="transmembrane region" description="Helical" evidence="1">
    <location>
        <begin position="124"/>
        <end position="143"/>
    </location>
</feature>
<feature type="transmembrane region" description="Helical" evidence="1">
    <location>
        <begin position="303"/>
        <end position="320"/>
    </location>
</feature>
<dbReference type="RefSeq" id="WP_206656473.1">
    <property type="nucleotide sequence ID" value="NZ_CP071182.1"/>
</dbReference>
<sequence length="331" mass="36550">MAFDTVLSGRFQPDKLAHAKVRKGSNRVAALLRWGIGLFWILAGILQFQPLMFTPDFYEWYPPSIMESTIQSTADGQPHLVVTLVHFGSSVWATHPILFNVLAATLQLCIGLAMIFGPTRIIRIGLWVSVIWGALVWLMGEAFGGVFGGSSYFDGFPGAALLYVISAFLLLAFAFRENSFLALRTSLRYLVTAYWFVVAFLQVIPSSGFWDPSTLMAPFANEAAQPGPAFLARPVEWFALFTQSNTGAINAVMILLMVIMAFLTLLDLWNKATITIAVAWLLWSWWFGQGFGAIFTGSGTDPNSIPVIALWMLCLWGVRFRGRPGGHHSGV</sequence>
<gene>
    <name evidence="2" type="ORF">JZ786_22330</name>
</gene>
<keyword evidence="3" id="KW-1185">Reference proteome</keyword>
<evidence type="ECO:0000313" key="2">
    <source>
        <dbReference type="EMBL" id="QSO47112.1"/>
    </source>
</evidence>
<dbReference type="AlphaFoldDB" id="A0A9X7VZ35"/>
<keyword evidence="1" id="KW-0812">Transmembrane</keyword>
<evidence type="ECO:0000256" key="1">
    <source>
        <dbReference type="SAM" id="Phobius"/>
    </source>
</evidence>
<dbReference type="Proteomes" id="UP000663505">
    <property type="component" value="Chromosome"/>
</dbReference>
<proteinExistence type="predicted"/>
<organism evidence="2 3">
    <name type="scientific">Alicyclobacillus mengziensis</name>
    <dbReference type="NCBI Taxonomy" id="2931921"/>
    <lineage>
        <taxon>Bacteria</taxon>
        <taxon>Bacillati</taxon>
        <taxon>Bacillota</taxon>
        <taxon>Bacilli</taxon>
        <taxon>Bacillales</taxon>
        <taxon>Alicyclobacillaceae</taxon>
        <taxon>Alicyclobacillus</taxon>
    </lineage>
</organism>
<feature type="transmembrane region" description="Helical" evidence="1">
    <location>
        <begin position="278"/>
        <end position="297"/>
    </location>
</feature>
<dbReference type="EMBL" id="CP071182">
    <property type="protein sequence ID" value="QSO47112.1"/>
    <property type="molecule type" value="Genomic_DNA"/>
</dbReference>
<feature type="transmembrane region" description="Helical" evidence="1">
    <location>
        <begin position="155"/>
        <end position="175"/>
    </location>
</feature>
<feature type="transmembrane region" description="Helical" evidence="1">
    <location>
        <begin position="30"/>
        <end position="48"/>
    </location>
</feature>